<keyword evidence="4 9" id="KW-0862">Zinc</keyword>
<keyword evidence="5 9" id="KW-0482">Metalloprotease</keyword>
<evidence type="ECO:0000259" key="10">
    <source>
        <dbReference type="Pfam" id="PF01435"/>
    </source>
</evidence>
<feature type="domain" description="Peptidase M48" evidence="10">
    <location>
        <begin position="170"/>
        <end position="359"/>
    </location>
</feature>
<gene>
    <name evidence="11" type="primary">Oma1</name>
    <name evidence="11" type="ORF">NPIL_23171</name>
</gene>
<evidence type="ECO:0000256" key="6">
    <source>
        <dbReference type="ARBA" id="ARBA00038233"/>
    </source>
</evidence>
<keyword evidence="12" id="KW-1185">Reference proteome</keyword>
<comment type="similarity">
    <text evidence="6 9">Belongs to the peptidase M48 family.</text>
</comment>
<accession>A0A8X6NEG7</accession>
<dbReference type="PANTHER" id="PTHR22726:SF1">
    <property type="entry name" value="METALLOENDOPEPTIDASE OMA1, MITOCHONDRIAL"/>
    <property type="match status" value="1"/>
</dbReference>
<dbReference type="GO" id="GO:0034982">
    <property type="term" value="P:mitochondrial protein processing"/>
    <property type="evidence" value="ECO:0007669"/>
    <property type="project" value="TreeGrafter"/>
</dbReference>
<evidence type="ECO:0000256" key="7">
    <source>
        <dbReference type="ARBA" id="ARBA00040360"/>
    </source>
</evidence>
<dbReference type="InterPro" id="IPR051156">
    <property type="entry name" value="Mito/Outer_Membr_Metalloprot"/>
</dbReference>
<protein>
    <recommendedName>
        <fullName evidence="7">Metalloendopeptidase OMA1, mitochondrial</fullName>
    </recommendedName>
    <alternativeName>
        <fullName evidence="8">Overlapping with the m-AAA protease 1 homolog</fullName>
    </alternativeName>
</protein>
<dbReference type="InterPro" id="IPR001915">
    <property type="entry name" value="Peptidase_M48"/>
</dbReference>
<sequence>MLTFRCFYFPRPSSFVLCKSFSSRSFTSASISNLKVANYRLNIHCLFRTSPPRQIPPVVWLILRPVLKVAAVITGRSIRGWWKSLPKDKKIYFIQELKANRRKIGIAMSLIFCLSLGYYISHLEYTPITNRWRFMAFSPNQINNILELEMQQLMENLGKEIFPANHPATRRVENVTKRILAANTDIKELEGKKFTVSVINSPVENAVVLPLGHVFVYAGMLNLCSNDDQLGIILSHEIAHCILNHGIENLSFTHLLDLCSVALIAVIWAVIPFDSVSLLSHWMFNKAIKLFLELPYSRTLETEADNVGLQLAAKACFDVRESSAFWSKMAYLSKRYGNGPEVEFLSTHPSHESRSEYLNSIMDNAVKLRESCACPRLGHGDPRKLLADAIKETEDSRKVFFEKHKKPAIIFKV</sequence>
<evidence type="ECO:0000256" key="1">
    <source>
        <dbReference type="ARBA" id="ARBA00022670"/>
    </source>
</evidence>
<dbReference type="GO" id="GO:0046872">
    <property type="term" value="F:metal ion binding"/>
    <property type="evidence" value="ECO:0007669"/>
    <property type="project" value="UniProtKB-KW"/>
</dbReference>
<evidence type="ECO:0000313" key="11">
    <source>
        <dbReference type="EMBL" id="GFT08935.1"/>
    </source>
</evidence>
<evidence type="ECO:0000256" key="4">
    <source>
        <dbReference type="ARBA" id="ARBA00022833"/>
    </source>
</evidence>
<evidence type="ECO:0000256" key="3">
    <source>
        <dbReference type="ARBA" id="ARBA00022801"/>
    </source>
</evidence>
<evidence type="ECO:0000256" key="5">
    <source>
        <dbReference type="ARBA" id="ARBA00023049"/>
    </source>
</evidence>
<comment type="caution">
    <text evidence="11">The sequence shown here is derived from an EMBL/GenBank/DDBJ whole genome shotgun (WGS) entry which is preliminary data.</text>
</comment>
<dbReference type="PANTHER" id="PTHR22726">
    <property type="entry name" value="METALLOENDOPEPTIDASE OMA1"/>
    <property type="match status" value="1"/>
</dbReference>
<name>A0A8X6NEG7_NEPPI</name>
<dbReference type="Proteomes" id="UP000887013">
    <property type="component" value="Unassembled WGS sequence"/>
</dbReference>
<evidence type="ECO:0000256" key="8">
    <source>
        <dbReference type="ARBA" id="ARBA00042978"/>
    </source>
</evidence>
<proteinExistence type="inferred from homology"/>
<dbReference type="Gene3D" id="3.30.2010.10">
    <property type="entry name" value="Metalloproteases ('zincins'), catalytic domain"/>
    <property type="match status" value="1"/>
</dbReference>
<dbReference type="GO" id="GO:0004222">
    <property type="term" value="F:metalloendopeptidase activity"/>
    <property type="evidence" value="ECO:0007669"/>
    <property type="project" value="InterPro"/>
</dbReference>
<reference evidence="11" key="1">
    <citation type="submission" date="2020-08" db="EMBL/GenBank/DDBJ databases">
        <title>Multicomponent nature underlies the extraordinary mechanical properties of spider dragline silk.</title>
        <authorList>
            <person name="Kono N."/>
            <person name="Nakamura H."/>
            <person name="Mori M."/>
            <person name="Yoshida Y."/>
            <person name="Ohtoshi R."/>
            <person name="Malay A.D."/>
            <person name="Moran D.A.P."/>
            <person name="Tomita M."/>
            <person name="Numata K."/>
            <person name="Arakawa K."/>
        </authorList>
    </citation>
    <scope>NUCLEOTIDE SEQUENCE</scope>
</reference>
<dbReference type="Pfam" id="PF01435">
    <property type="entry name" value="Peptidase_M48"/>
    <property type="match status" value="1"/>
</dbReference>
<dbReference type="GO" id="GO:0006515">
    <property type="term" value="P:protein quality control for misfolded or incompletely synthesized proteins"/>
    <property type="evidence" value="ECO:0007669"/>
    <property type="project" value="TreeGrafter"/>
</dbReference>
<keyword evidence="1 9" id="KW-0645">Protease</keyword>
<evidence type="ECO:0000256" key="9">
    <source>
        <dbReference type="RuleBase" id="RU003983"/>
    </source>
</evidence>
<comment type="cofactor">
    <cofactor evidence="9">
        <name>Zn(2+)</name>
        <dbReference type="ChEBI" id="CHEBI:29105"/>
    </cofactor>
    <text evidence="9">Binds 1 zinc ion per subunit.</text>
</comment>
<dbReference type="OrthoDB" id="7464992at2759"/>
<dbReference type="CDD" id="cd07331">
    <property type="entry name" value="M48C_Oma1_like"/>
    <property type="match status" value="1"/>
</dbReference>
<keyword evidence="3 9" id="KW-0378">Hydrolase</keyword>
<dbReference type="AlphaFoldDB" id="A0A8X6NEG7"/>
<keyword evidence="2" id="KW-0479">Metal-binding</keyword>
<dbReference type="EMBL" id="BMAW01008532">
    <property type="protein sequence ID" value="GFT08935.1"/>
    <property type="molecule type" value="Genomic_DNA"/>
</dbReference>
<evidence type="ECO:0000256" key="2">
    <source>
        <dbReference type="ARBA" id="ARBA00022723"/>
    </source>
</evidence>
<organism evidence="11 12">
    <name type="scientific">Nephila pilipes</name>
    <name type="common">Giant wood spider</name>
    <name type="synonym">Nephila maculata</name>
    <dbReference type="NCBI Taxonomy" id="299642"/>
    <lineage>
        <taxon>Eukaryota</taxon>
        <taxon>Metazoa</taxon>
        <taxon>Ecdysozoa</taxon>
        <taxon>Arthropoda</taxon>
        <taxon>Chelicerata</taxon>
        <taxon>Arachnida</taxon>
        <taxon>Araneae</taxon>
        <taxon>Araneomorphae</taxon>
        <taxon>Entelegynae</taxon>
        <taxon>Araneoidea</taxon>
        <taxon>Nephilidae</taxon>
        <taxon>Nephila</taxon>
    </lineage>
</organism>
<dbReference type="GO" id="GO:0005743">
    <property type="term" value="C:mitochondrial inner membrane"/>
    <property type="evidence" value="ECO:0007669"/>
    <property type="project" value="TreeGrafter"/>
</dbReference>
<evidence type="ECO:0000313" key="12">
    <source>
        <dbReference type="Proteomes" id="UP000887013"/>
    </source>
</evidence>